<dbReference type="Proteomes" id="UP000002630">
    <property type="component" value="Linkage Group LG26"/>
</dbReference>
<evidence type="ECO:0000256" key="1">
    <source>
        <dbReference type="SAM" id="MobiDB-lite"/>
    </source>
</evidence>
<evidence type="ECO:0000313" key="2">
    <source>
        <dbReference type="EMBL" id="CBN77793.1"/>
    </source>
</evidence>
<dbReference type="EMBL" id="FN648916">
    <property type="protein sequence ID" value="CBN77793.1"/>
    <property type="molecule type" value="Genomic_DNA"/>
</dbReference>
<protein>
    <recommendedName>
        <fullName evidence="4">DOMON domain-containing protein</fullName>
    </recommendedName>
</protein>
<gene>
    <name evidence="2" type="ORF">Esi_0069_0062</name>
</gene>
<dbReference type="OrthoDB" id="823504at2759"/>
<accession>D8LRN2</accession>
<name>D8LRN2_ECTSI</name>
<feature type="region of interest" description="Disordered" evidence="1">
    <location>
        <begin position="68"/>
        <end position="89"/>
    </location>
</feature>
<keyword evidence="3" id="KW-1185">Reference proteome</keyword>
<dbReference type="EMBL" id="FN649751">
    <property type="protein sequence ID" value="CBN77793.1"/>
    <property type="molecule type" value="Genomic_DNA"/>
</dbReference>
<sequence>MSTVEPIHQSYMLAWNQSDLVDEGGDMFITLSARGIEAQGMITIGFGGLSMETTDDFVIYVVESETSAECTDHSGPGGRSKPPPDDEENNELEVVRMSVDGQWTGVTFALSGEGTDDSDYPLSDDIYPSQDTSIIYAWRSGDGIGKHPNSQRGAAQINLKDGSVADEQCSDSSEYYSLHGALLLVAWMRIAPYEIYQAR</sequence>
<reference evidence="2 3" key="1">
    <citation type="journal article" date="2010" name="Nature">
        <title>The Ectocarpus genome and the independent evolution of multicellularity in brown algae.</title>
        <authorList>
            <person name="Cock J.M."/>
            <person name="Sterck L."/>
            <person name="Rouze P."/>
            <person name="Scornet D."/>
            <person name="Allen A.E."/>
            <person name="Amoutzias G."/>
            <person name="Anthouard V."/>
            <person name="Artiguenave F."/>
            <person name="Aury J.M."/>
            <person name="Badger J.H."/>
            <person name="Beszteri B."/>
            <person name="Billiau K."/>
            <person name="Bonnet E."/>
            <person name="Bothwell J.H."/>
            <person name="Bowler C."/>
            <person name="Boyen C."/>
            <person name="Brownlee C."/>
            <person name="Carrano C.J."/>
            <person name="Charrier B."/>
            <person name="Cho G.Y."/>
            <person name="Coelho S.M."/>
            <person name="Collen J."/>
            <person name="Corre E."/>
            <person name="Da Silva C."/>
            <person name="Delage L."/>
            <person name="Delaroque N."/>
            <person name="Dittami S.M."/>
            <person name="Doulbeau S."/>
            <person name="Elias M."/>
            <person name="Farnham G."/>
            <person name="Gachon C.M."/>
            <person name="Gschloessl B."/>
            <person name="Heesch S."/>
            <person name="Jabbari K."/>
            <person name="Jubin C."/>
            <person name="Kawai H."/>
            <person name="Kimura K."/>
            <person name="Kloareg B."/>
            <person name="Kupper F.C."/>
            <person name="Lang D."/>
            <person name="Le Bail A."/>
            <person name="Leblanc C."/>
            <person name="Lerouge P."/>
            <person name="Lohr M."/>
            <person name="Lopez P.J."/>
            <person name="Martens C."/>
            <person name="Maumus F."/>
            <person name="Michel G."/>
            <person name="Miranda-Saavedra D."/>
            <person name="Morales J."/>
            <person name="Moreau H."/>
            <person name="Motomura T."/>
            <person name="Nagasato C."/>
            <person name="Napoli C.A."/>
            <person name="Nelson D.R."/>
            <person name="Nyvall-Collen P."/>
            <person name="Peters A.F."/>
            <person name="Pommier C."/>
            <person name="Potin P."/>
            <person name="Poulain J."/>
            <person name="Quesneville H."/>
            <person name="Read B."/>
            <person name="Rensing S.A."/>
            <person name="Ritter A."/>
            <person name="Rousvoal S."/>
            <person name="Samanta M."/>
            <person name="Samson G."/>
            <person name="Schroeder D.C."/>
            <person name="Segurens B."/>
            <person name="Strittmatter M."/>
            <person name="Tonon T."/>
            <person name="Tregear J.W."/>
            <person name="Valentin K."/>
            <person name="von Dassow P."/>
            <person name="Yamagishi T."/>
            <person name="Van de Peer Y."/>
            <person name="Wincker P."/>
        </authorList>
    </citation>
    <scope>NUCLEOTIDE SEQUENCE [LARGE SCALE GENOMIC DNA]</scope>
    <source>
        <strain evidence="3">Ec32 / CCAP1310/4</strain>
    </source>
</reference>
<evidence type="ECO:0008006" key="4">
    <source>
        <dbReference type="Google" id="ProtNLM"/>
    </source>
</evidence>
<organism evidence="2 3">
    <name type="scientific">Ectocarpus siliculosus</name>
    <name type="common">Brown alga</name>
    <name type="synonym">Conferva siliculosa</name>
    <dbReference type="NCBI Taxonomy" id="2880"/>
    <lineage>
        <taxon>Eukaryota</taxon>
        <taxon>Sar</taxon>
        <taxon>Stramenopiles</taxon>
        <taxon>Ochrophyta</taxon>
        <taxon>PX clade</taxon>
        <taxon>Phaeophyceae</taxon>
        <taxon>Ectocarpales</taxon>
        <taxon>Ectocarpaceae</taxon>
        <taxon>Ectocarpus</taxon>
    </lineage>
</organism>
<proteinExistence type="predicted"/>
<dbReference type="AlphaFoldDB" id="D8LRN2"/>
<dbReference type="InParanoid" id="D8LRN2"/>
<evidence type="ECO:0000313" key="3">
    <source>
        <dbReference type="Proteomes" id="UP000002630"/>
    </source>
</evidence>